<evidence type="ECO:0000259" key="6">
    <source>
        <dbReference type="Pfam" id="PF00151"/>
    </source>
</evidence>
<dbReference type="InterPro" id="IPR033906">
    <property type="entry name" value="Lipase_N"/>
</dbReference>
<name>A0A8K0EX89_BRALA</name>
<proteinExistence type="inferred from homology"/>
<dbReference type="CDD" id="cd00707">
    <property type="entry name" value="Pancreat_lipase_like"/>
    <property type="match status" value="1"/>
</dbReference>
<dbReference type="PRINTS" id="PR00821">
    <property type="entry name" value="TAGLIPASE"/>
</dbReference>
<protein>
    <submittedName>
        <fullName evidence="8">LPL protein</fullName>
    </submittedName>
</protein>
<evidence type="ECO:0000313" key="8">
    <source>
        <dbReference type="EMBL" id="CAH1269450.1"/>
    </source>
</evidence>
<dbReference type="Pfam" id="PF01477">
    <property type="entry name" value="PLAT"/>
    <property type="match status" value="1"/>
</dbReference>
<reference evidence="8" key="1">
    <citation type="submission" date="2022-01" db="EMBL/GenBank/DDBJ databases">
        <authorList>
            <person name="Braso-Vives M."/>
        </authorList>
    </citation>
    <scope>NUCLEOTIDE SEQUENCE</scope>
</reference>
<organism evidence="8 9">
    <name type="scientific">Branchiostoma lanceolatum</name>
    <name type="common">Common lancelet</name>
    <name type="synonym">Amphioxus lanceolatum</name>
    <dbReference type="NCBI Taxonomy" id="7740"/>
    <lineage>
        <taxon>Eukaryota</taxon>
        <taxon>Metazoa</taxon>
        <taxon>Chordata</taxon>
        <taxon>Cephalochordata</taxon>
        <taxon>Leptocardii</taxon>
        <taxon>Amphioxiformes</taxon>
        <taxon>Branchiostomatidae</taxon>
        <taxon>Branchiostoma</taxon>
    </lineage>
</organism>
<feature type="domain" description="Lipase" evidence="6">
    <location>
        <begin position="38"/>
        <end position="355"/>
    </location>
</feature>
<gene>
    <name evidence="8" type="primary">LPL</name>
    <name evidence="8" type="ORF">BLAG_LOCUS22096</name>
</gene>
<keyword evidence="3" id="KW-0964">Secreted</keyword>
<evidence type="ECO:0000256" key="3">
    <source>
        <dbReference type="ARBA" id="ARBA00022525"/>
    </source>
</evidence>
<dbReference type="Pfam" id="PF00151">
    <property type="entry name" value="Lipase"/>
    <property type="match status" value="1"/>
</dbReference>
<evidence type="ECO:0000256" key="5">
    <source>
        <dbReference type="SAM" id="SignalP"/>
    </source>
</evidence>
<dbReference type="InterPro" id="IPR029058">
    <property type="entry name" value="AB_hydrolase_fold"/>
</dbReference>
<evidence type="ECO:0000256" key="2">
    <source>
        <dbReference type="ARBA" id="ARBA00010701"/>
    </source>
</evidence>
<dbReference type="OrthoDB" id="199913at2759"/>
<dbReference type="Gene3D" id="3.40.50.1820">
    <property type="entry name" value="alpha/beta hydrolase"/>
    <property type="match status" value="1"/>
</dbReference>
<evidence type="ECO:0000256" key="1">
    <source>
        <dbReference type="ARBA" id="ARBA00004613"/>
    </source>
</evidence>
<dbReference type="InterPro" id="IPR000734">
    <property type="entry name" value="TAG_lipase"/>
</dbReference>
<dbReference type="GO" id="GO:0005615">
    <property type="term" value="C:extracellular space"/>
    <property type="evidence" value="ECO:0007669"/>
    <property type="project" value="TreeGrafter"/>
</dbReference>
<feature type="chain" id="PRO_5035419204" evidence="5">
    <location>
        <begin position="31"/>
        <end position="535"/>
    </location>
</feature>
<dbReference type="PANTHER" id="PTHR11610">
    <property type="entry name" value="LIPASE"/>
    <property type="match status" value="1"/>
</dbReference>
<dbReference type="InterPro" id="IPR036392">
    <property type="entry name" value="PLAT/LH2_dom_sf"/>
</dbReference>
<dbReference type="SMR" id="A0A8K0EX89"/>
<keyword evidence="5" id="KW-0732">Signal</keyword>
<dbReference type="AlphaFoldDB" id="A0A8K0EX89"/>
<feature type="signal peptide" evidence="5">
    <location>
        <begin position="1"/>
        <end position="30"/>
    </location>
</feature>
<sequence>MFHDIIGVYRQVWTFLTIYVQLTLSSIAAGDSTRQEEELCMSPLGCFSTAPPFSHLPLPWHREVINTKFLLRTRSNPDEDRQIHTGNMTSLMTSNFEDQVKTYISIHGFTLFSDIPDTHWRFEFTKRLLERENANVFFVDWQGGSQTGVDARQAASNVRVVAAELVYFCKWLQNQTGVSFETFHLVGFSFGSQVAGLAGGQLKNLGRITGMDPAAYGFEDNPPDAQLDETDAMFVDVIHTDGEIIAGWGPSIKRPIGHVDFYPNGGLNQPGCDPSFTGMDWYCDHSRAYQLFLDTMDPSSPPLRAYRCDSYERFLAGTCMSCRANRCMNMGMEASRVPRKRHVKIYLHTTGHSPYRVYHYSVKIHFRPGRYHSYSGTLYVTLHGAQGDTEEISLNGGELTIEPRKSRTFLVTTTRPVGKLQGVTFRWAAPLPPQEDSGTDSWFSWFKKLMVPQYRLQDSDVTDVPPPKTTYFTSGQSGSSLDFLRKGFGSAILANEPGQKAFPQTKVSGSGLVDIRQPLDNLMSQIIAISQLTAE</sequence>
<comment type="similarity">
    <text evidence="2 4">Belongs to the AB hydrolase superfamily. Lipase family.</text>
</comment>
<keyword evidence="9" id="KW-1185">Reference proteome</keyword>
<dbReference type="GO" id="GO:0016298">
    <property type="term" value="F:lipase activity"/>
    <property type="evidence" value="ECO:0007669"/>
    <property type="project" value="InterPro"/>
</dbReference>
<dbReference type="SUPFAM" id="SSF53474">
    <property type="entry name" value="alpha/beta-Hydrolases"/>
    <property type="match status" value="1"/>
</dbReference>
<evidence type="ECO:0000256" key="4">
    <source>
        <dbReference type="RuleBase" id="RU004262"/>
    </source>
</evidence>
<dbReference type="FunFam" id="3.40.50.1820:FF:000645">
    <property type="entry name" value="Lipase, putative"/>
    <property type="match status" value="1"/>
</dbReference>
<feature type="domain" description="PLAT" evidence="7">
    <location>
        <begin position="360"/>
        <end position="429"/>
    </location>
</feature>
<dbReference type="InterPro" id="IPR013818">
    <property type="entry name" value="Lipase"/>
</dbReference>
<dbReference type="Gene3D" id="2.60.60.20">
    <property type="entry name" value="PLAT/LH2 domain"/>
    <property type="match status" value="1"/>
</dbReference>
<comment type="subcellular location">
    <subcellularLocation>
        <location evidence="1">Secreted</location>
    </subcellularLocation>
</comment>
<dbReference type="InterPro" id="IPR001024">
    <property type="entry name" value="PLAT/LH2_dom"/>
</dbReference>
<dbReference type="EMBL" id="OV696692">
    <property type="protein sequence ID" value="CAH1269450.1"/>
    <property type="molecule type" value="Genomic_DNA"/>
</dbReference>
<evidence type="ECO:0000313" key="9">
    <source>
        <dbReference type="Proteomes" id="UP000838412"/>
    </source>
</evidence>
<dbReference type="SUPFAM" id="SSF49723">
    <property type="entry name" value="Lipase/lipooxygenase domain (PLAT/LH2 domain)"/>
    <property type="match status" value="1"/>
</dbReference>
<dbReference type="GO" id="GO:0016042">
    <property type="term" value="P:lipid catabolic process"/>
    <property type="evidence" value="ECO:0007669"/>
    <property type="project" value="TreeGrafter"/>
</dbReference>
<evidence type="ECO:0000259" key="7">
    <source>
        <dbReference type="Pfam" id="PF01477"/>
    </source>
</evidence>
<dbReference type="Proteomes" id="UP000838412">
    <property type="component" value="Chromosome 7"/>
</dbReference>
<accession>A0A8K0EX89</accession>
<dbReference type="PANTHER" id="PTHR11610:SF178">
    <property type="entry name" value="LIPASE MEMBER H-A-LIKE PROTEIN"/>
    <property type="match status" value="1"/>
</dbReference>